<name>A0A485LWK4_9ZZZZ</name>
<gene>
    <name evidence="2" type="ORF">SCFA_1330002</name>
</gene>
<dbReference type="EMBL" id="CAADRM010000039">
    <property type="protein sequence ID" value="VFU12375.1"/>
    <property type="molecule type" value="Genomic_DNA"/>
</dbReference>
<dbReference type="PANTHER" id="PTHR43852">
    <property type="entry name" value="NUCLEOTIDYLTRANSFERASE"/>
    <property type="match status" value="1"/>
</dbReference>
<dbReference type="CDD" id="cd05403">
    <property type="entry name" value="NT_KNTase_like"/>
    <property type="match status" value="1"/>
</dbReference>
<evidence type="ECO:0000313" key="2">
    <source>
        <dbReference type="EMBL" id="VFU12375.1"/>
    </source>
</evidence>
<feature type="domain" description="Polymerase beta nucleotidyltransferase" evidence="1">
    <location>
        <begin position="15"/>
        <end position="105"/>
    </location>
</feature>
<dbReference type="InterPro" id="IPR052930">
    <property type="entry name" value="TA_antitoxin_MntA"/>
</dbReference>
<evidence type="ECO:0000259" key="1">
    <source>
        <dbReference type="Pfam" id="PF18765"/>
    </source>
</evidence>
<dbReference type="InterPro" id="IPR041633">
    <property type="entry name" value="Polbeta"/>
</dbReference>
<protein>
    <recommendedName>
        <fullName evidence="1">Polymerase beta nucleotidyltransferase domain-containing protein</fullName>
    </recommendedName>
</protein>
<sequence length="141" mass="16040">MPSTIHERLPLLVDRLKTIDDVNAVFFFGSIAQGALKPLSDVDIAILLEAGTGKKDAMKRELKLAGLLEDVLSTSEYDLVILNTAPLRFAYTILKEGQLAFVRNTDQLIDFREKVVKHYLDFRHYRDQLDREFCKGIGYHG</sequence>
<dbReference type="SUPFAM" id="SSF81301">
    <property type="entry name" value="Nucleotidyltransferase"/>
    <property type="match status" value="1"/>
</dbReference>
<accession>A0A485LWK4</accession>
<dbReference type="Pfam" id="PF18765">
    <property type="entry name" value="Polbeta"/>
    <property type="match status" value="1"/>
</dbReference>
<dbReference type="Gene3D" id="3.30.460.10">
    <property type="entry name" value="Beta Polymerase, domain 2"/>
    <property type="match status" value="1"/>
</dbReference>
<dbReference type="NCBIfam" id="NF047752">
    <property type="entry name" value="MntA_antitoxin"/>
    <property type="match status" value="1"/>
</dbReference>
<organism evidence="2">
    <name type="scientific">anaerobic digester metagenome</name>
    <dbReference type="NCBI Taxonomy" id="1263854"/>
    <lineage>
        <taxon>unclassified sequences</taxon>
        <taxon>metagenomes</taxon>
        <taxon>ecological metagenomes</taxon>
    </lineage>
</organism>
<dbReference type="PANTHER" id="PTHR43852:SF3">
    <property type="entry name" value="NUCLEOTIDYLTRANSFERASE"/>
    <property type="match status" value="1"/>
</dbReference>
<reference evidence="2" key="1">
    <citation type="submission" date="2019-03" db="EMBL/GenBank/DDBJ databases">
        <authorList>
            <person name="Hao L."/>
        </authorList>
    </citation>
    <scope>NUCLEOTIDE SEQUENCE</scope>
</reference>
<dbReference type="InterPro" id="IPR043519">
    <property type="entry name" value="NT_sf"/>
</dbReference>
<dbReference type="AlphaFoldDB" id="A0A485LWK4"/>
<proteinExistence type="predicted"/>